<reference evidence="2" key="1">
    <citation type="submission" date="2025-08" db="UniProtKB">
        <authorList>
            <consortium name="Ensembl"/>
        </authorList>
    </citation>
    <scope>IDENTIFICATION</scope>
</reference>
<dbReference type="CDD" id="cd01650">
    <property type="entry name" value="RT_nLTR_like"/>
    <property type="match status" value="1"/>
</dbReference>
<dbReference type="AlphaFoldDB" id="A0A8C4NHM8"/>
<dbReference type="PANTHER" id="PTHR19446">
    <property type="entry name" value="REVERSE TRANSCRIPTASES"/>
    <property type="match status" value="1"/>
</dbReference>
<dbReference type="Proteomes" id="UP000694388">
    <property type="component" value="Unplaced"/>
</dbReference>
<feature type="domain" description="Reverse transcriptase" evidence="1">
    <location>
        <begin position="81"/>
        <end position="249"/>
    </location>
</feature>
<name>A0A8C4NHM8_EPTBU</name>
<reference evidence="2" key="2">
    <citation type="submission" date="2025-09" db="UniProtKB">
        <authorList>
            <consortium name="Ensembl"/>
        </authorList>
    </citation>
    <scope>IDENTIFICATION</scope>
</reference>
<protein>
    <recommendedName>
        <fullName evidence="1">Reverse transcriptase domain-containing protein</fullName>
    </recommendedName>
</protein>
<dbReference type="Ensembl" id="ENSEBUT00000007290.1">
    <property type="protein sequence ID" value="ENSEBUP00000006827.1"/>
    <property type="gene ID" value="ENSEBUG00000004493.1"/>
</dbReference>
<dbReference type="InterPro" id="IPR043502">
    <property type="entry name" value="DNA/RNA_pol_sf"/>
</dbReference>
<accession>A0A8C4NHM8</accession>
<organism evidence="2 3">
    <name type="scientific">Eptatretus burgeri</name>
    <name type="common">Inshore hagfish</name>
    <dbReference type="NCBI Taxonomy" id="7764"/>
    <lineage>
        <taxon>Eukaryota</taxon>
        <taxon>Metazoa</taxon>
        <taxon>Chordata</taxon>
        <taxon>Craniata</taxon>
        <taxon>Vertebrata</taxon>
        <taxon>Cyclostomata</taxon>
        <taxon>Myxini</taxon>
        <taxon>Myxiniformes</taxon>
        <taxon>Myxinidae</taxon>
        <taxon>Eptatretinae</taxon>
        <taxon>Eptatretus</taxon>
    </lineage>
</organism>
<dbReference type="Pfam" id="PF00078">
    <property type="entry name" value="RVT_1"/>
    <property type="match status" value="1"/>
</dbReference>
<evidence type="ECO:0000313" key="3">
    <source>
        <dbReference type="Proteomes" id="UP000694388"/>
    </source>
</evidence>
<proteinExistence type="predicted"/>
<keyword evidence="3" id="KW-1185">Reference proteome</keyword>
<evidence type="ECO:0000259" key="1">
    <source>
        <dbReference type="PROSITE" id="PS50878"/>
    </source>
</evidence>
<dbReference type="GeneTree" id="ENSGT01060000248530"/>
<dbReference type="SUPFAM" id="SSF56672">
    <property type="entry name" value="DNA/RNA polymerases"/>
    <property type="match status" value="1"/>
</dbReference>
<dbReference type="InterPro" id="IPR000477">
    <property type="entry name" value="RT_dom"/>
</dbReference>
<evidence type="ECO:0000313" key="2">
    <source>
        <dbReference type="Ensembl" id="ENSEBUP00000006827.1"/>
    </source>
</evidence>
<dbReference type="OMA" id="WSEKHEM"/>
<dbReference type="PROSITE" id="PS50878">
    <property type="entry name" value="RT_POL"/>
    <property type="match status" value="1"/>
</dbReference>
<sequence>MPKLGVCIKILCPKPIAFCTHLTLSQPTVSGFCVLFFCESGELGVKPRLRFCNRSRWHQPICPKKKCSSALAHPLSVLFILSFAQGHLPSAWKSANITALHKKGAKSDPCNYRPISLLPIISKVMESIIASDIKSSLFANGLIFDHKFGFRPGHSTMDMLLLLSQQWMEDLNARREIRAISLDISRAFDTVWHPALLTKLSSNGIQGHLDSWLTDFLSCRSQHVALNGVLSSPLPVQAGVPQGSVLGPV</sequence>